<dbReference type="EMBL" id="MU839832">
    <property type="protein sequence ID" value="KAK1756585.1"/>
    <property type="molecule type" value="Genomic_DNA"/>
</dbReference>
<proteinExistence type="predicted"/>
<gene>
    <name evidence="2" type="ORF">QBC47DRAFT_380218</name>
</gene>
<keyword evidence="1" id="KW-0472">Membrane</keyword>
<comment type="caution">
    <text evidence="2">The sequence shown here is derived from an EMBL/GenBank/DDBJ whole genome shotgun (WGS) entry which is preliminary data.</text>
</comment>
<evidence type="ECO:0000313" key="3">
    <source>
        <dbReference type="Proteomes" id="UP001239445"/>
    </source>
</evidence>
<keyword evidence="1" id="KW-1133">Transmembrane helix</keyword>
<sequence length="469" mass="52994">MQLPRQFPAKMAETVISKTSRSKAMFSLSDELMCLRVCNNEDPSKNICSFDRDVGDLEETLSVVSDSIGAKGVKESLVVLFSVRKPPSPDDDGRQRLWPFGVRKETFDAISKSFSLSRFYSQMHSDTTSMFFDENDSAGTDSDGIQRCIMQIEYPSTMRWSLALSFDPSTCTTGALVHGLFPQQIDDLVKDIIPRSDQIGLPMLLPFVVFTSRARSTNSRVIQCHREMVDWERRTGLSPEWRADNPIDRTRHEKANLGLALAELTTILSKLAYLSFLGDFEAPMLAKFDRFNQRSVQAMKGTTMNQDSHHARLCAMETEFRKDNAFCRETFQAAKERARYLTGRTNAQVQAIYSLIAQRDSALALKDNAALKGISEDQRTIALAATRDSAAMKTISIITAVFLPATFTATFFSSAFFRFPTDEAADVVSKWIWVYVVVTTLLSVGVLGWWYMSRRRKERDIELGLLKRE</sequence>
<dbReference type="Gene3D" id="1.20.58.340">
    <property type="entry name" value="Magnesium transport protein CorA, transmembrane region"/>
    <property type="match status" value="1"/>
</dbReference>
<protein>
    <submittedName>
        <fullName evidence="2">Uncharacterized protein</fullName>
    </submittedName>
</protein>
<reference evidence="2" key="1">
    <citation type="submission" date="2023-06" db="EMBL/GenBank/DDBJ databases">
        <title>Genome-scale phylogeny and comparative genomics of the fungal order Sordariales.</title>
        <authorList>
            <consortium name="Lawrence Berkeley National Laboratory"/>
            <person name="Hensen N."/>
            <person name="Bonometti L."/>
            <person name="Westerberg I."/>
            <person name="Brannstrom I.O."/>
            <person name="Guillou S."/>
            <person name="Cros-Aarteil S."/>
            <person name="Calhoun S."/>
            <person name="Haridas S."/>
            <person name="Kuo A."/>
            <person name="Mondo S."/>
            <person name="Pangilinan J."/>
            <person name="Riley R."/>
            <person name="Labutti K."/>
            <person name="Andreopoulos B."/>
            <person name="Lipzen A."/>
            <person name="Chen C."/>
            <person name="Yanf M."/>
            <person name="Daum C."/>
            <person name="Ng V."/>
            <person name="Clum A."/>
            <person name="Steindorff A."/>
            <person name="Ohm R."/>
            <person name="Martin F."/>
            <person name="Silar P."/>
            <person name="Natvig D."/>
            <person name="Lalanne C."/>
            <person name="Gautier V."/>
            <person name="Ament-Velasquez S.L."/>
            <person name="Kruys A."/>
            <person name="Hutchinson M.I."/>
            <person name="Powell A.J."/>
            <person name="Barry K."/>
            <person name="Miller A.N."/>
            <person name="Grigoriev I.V."/>
            <person name="Debuchy R."/>
            <person name="Gladieux P."/>
            <person name="Thoren M.H."/>
            <person name="Johannesson H."/>
        </authorList>
    </citation>
    <scope>NUCLEOTIDE SEQUENCE</scope>
    <source>
        <strain evidence="2">PSN4</strain>
    </source>
</reference>
<accession>A0AAJ0FCX4</accession>
<keyword evidence="3" id="KW-1185">Reference proteome</keyword>
<evidence type="ECO:0000256" key="1">
    <source>
        <dbReference type="SAM" id="Phobius"/>
    </source>
</evidence>
<feature type="transmembrane region" description="Helical" evidence="1">
    <location>
        <begin position="431"/>
        <end position="452"/>
    </location>
</feature>
<dbReference type="AlphaFoldDB" id="A0AAJ0FCX4"/>
<organism evidence="2 3">
    <name type="scientific">Echria macrotheca</name>
    <dbReference type="NCBI Taxonomy" id="438768"/>
    <lineage>
        <taxon>Eukaryota</taxon>
        <taxon>Fungi</taxon>
        <taxon>Dikarya</taxon>
        <taxon>Ascomycota</taxon>
        <taxon>Pezizomycotina</taxon>
        <taxon>Sordariomycetes</taxon>
        <taxon>Sordariomycetidae</taxon>
        <taxon>Sordariales</taxon>
        <taxon>Schizotheciaceae</taxon>
        <taxon>Echria</taxon>
    </lineage>
</organism>
<feature type="transmembrane region" description="Helical" evidence="1">
    <location>
        <begin position="397"/>
        <end position="419"/>
    </location>
</feature>
<keyword evidence="1" id="KW-0812">Transmembrane</keyword>
<evidence type="ECO:0000313" key="2">
    <source>
        <dbReference type="EMBL" id="KAK1756585.1"/>
    </source>
</evidence>
<dbReference type="Proteomes" id="UP001239445">
    <property type="component" value="Unassembled WGS sequence"/>
</dbReference>
<name>A0AAJ0FCX4_9PEZI</name>